<protein>
    <submittedName>
        <fullName evidence="1">Phosphonate C-P lyase system protein PhnH</fullName>
    </submittedName>
</protein>
<dbReference type="OrthoDB" id="154477at2"/>
<dbReference type="RefSeq" id="WP_066545095.1">
    <property type="nucleotide sequence ID" value="NZ_MASJ01000015.1"/>
</dbReference>
<gene>
    <name evidence="1" type="ORF">A6M13_13710</name>
</gene>
<dbReference type="SUPFAM" id="SSF159709">
    <property type="entry name" value="PhnH-like"/>
    <property type="match status" value="1"/>
</dbReference>
<dbReference type="Proteomes" id="UP000093199">
    <property type="component" value="Unassembled WGS sequence"/>
</dbReference>
<evidence type="ECO:0000313" key="2">
    <source>
        <dbReference type="Proteomes" id="UP000093199"/>
    </source>
</evidence>
<dbReference type="STRING" id="33978.A6M13_13710"/>
<dbReference type="Gene3D" id="3.40.50.11310">
    <property type="entry name" value="Bacterial phosphonate metabolism protein PhnH"/>
    <property type="match status" value="1"/>
</dbReference>
<dbReference type="GO" id="GO:0019634">
    <property type="term" value="P:organic phosphonate metabolic process"/>
    <property type="evidence" value="ECO:0007669"/>
    <property type="project" value="InterPro"/>
</dbReference>
<organism evidence="1 2">
    <name type="scientific">Caryophanon tenue</name>
    <dbReference type="NCBI Taxonomy" id="33978"/>
    <lineage>
        <taxon>Bacteria</taxon>
        <taxon>Bacillati</taxon>
        <taxon>Bacillota</taxon>
        <taxon>Bacilli</taxon>
        <taxon>Bacillales</taxon>
        <taxon>Caryophanaceae</taxon>
        <taxon>Caryophanon</taxon>
    </lineage>
</organism>
<dbReference type="EMBL" id="MASJ01000015">
    <property type="protein sequence ID" value="OCS85197.1"/>
    <property type="molecule type" value="Genomic_DNA"/>
</dbReference>
<name>A0A1C0YDC9_9BACL</name>
<dbReference type="Pfam" id="PF05845">
    <property type="entry name" value="PhnH"/>
    <property type="match status" value="1"/>
</dbReference>
<dbReference type="InterPro" id="IPR038058">
    <property type="entry name" value="PhnH-like_sp"/>
</dbReference>
<dbReference type="AlphaFoldDB" id="A0A1C0YDC9"/>
<dbReference type="InterPro" id="IPR008772">
    <property type="entry name" value="Phosphonate_metab_PhnH"/>
</dbReference>
<keyword evidence="2" id="KW-1185">Reference proteome</keyword>
<keyword evidence="1" id="KW-0456">Lyase</keyword>
<sequence>MELTHFTQQTFRTLMTCMSRPGTKEALQKDAMIDGIYAETMSVLRTMLDGEVTFAVVGQAPRLQQEVMAWTGANVSEVADADFILVPQHTDEAQIVEAIQQAKIGDLVDPQYSATLIVEVVAETSQQWQLTGPGIQDNTIIPLAITPNIVAARAARNKEFPLGVDMIFVNEHGEVVALPRTTKAEGVEQ</sequence>
<dbReference type="NCBIfam" id="TIGR03292">
    <property type="entry name" value="PhnH_redo"/>
    <property type="match status" value="1"/>
</dbReference>
<reference evidence="1 2" key="1">
    <citation type="submission" date="2016-07" db="EMBL/GenBank/DDBJ databases">
        <title>Caryophanon tenue genome sequencing.</title>
        <authorList>
            <person name="Verma A."/>
            <person name="Pal Y."/>
            <person name="Krishnamurthi S."/>
        </authorList>
    </citation>
    <scope>NUCLEOTIDE SEQUENCE [LARGE SCALE GENOMIC DNA]</scope>
    <source>
        <strain evidence="1 2">DSM 14152</strain>
    </source>
</reference>
<dbReference type="GO" id="GO:0016829">
    <property type="term" value="F:lyase activity"/>
    <property type="evidence" value="ECO:0007669"/>
    <property type="project" value="UniProtKB-KW"/>
</dbReference>
<accession>A0A1C0YDC9</accession>
<comment type="caution">
    <text evidence="1">The sequence shown here is derived from an EMBL/GenBank/DDBJ whole genome shotgun (WGS) entry which is preliminary data.</text>
</comment>
<proteinExistence type="predicted"/>
<dbReference type="PIRSF" id="PIRSF020680">
    <property type="entry name" value="PhnH"/>
    <property type="match status" value="1"/>
</dbReference>
<evidence type="ECO:0000313" key="1">
    <source>
        <dbReference type="EMBL" id="OCS85197.1"/>
    </source>
</evidence>